<dbReference type="PANTHER" id="PTHR22975">
    <property type="entry name" value="UBIQUITIN SPECIFIC PROTEINASE"/>
    <property type="match status" value="1"/>
</dbReference>
<dbReference type="AlphaFoldDB" id="A0A6G1C3L9"/>
<proteinExistence type="predicted"/>
<feature type="repeat" description="TPR" evidence="3">
    <location>
        <begin position="50"/>
        <end position="83"/>
    </location>
</feature>
<dbReference type="InterPro" id="IPR011990">
    <property type="entry name" value="TPR-like_helical_dom_sf"/>
</dbReference>
<evidence type="ECO:0000256" key="4">
    <source>
        <dbReference type="SAM" id="MobiDB-lite"/>
    </source>
</evidence>
<keyword evidence="3" id="KW-0802">TPR repeat</keyword>
<dbReference type="PANTHER" id="PTHR22975:SF19">
    <property type="entry name" value="EXPRESSED PROTEIN"/>
    <property type="match status" value="1"/>
</dbReference>
<reference evidence="5 6" key="1">
    <citation type="submission" date="2019-11" db="EMBL/GenBank/DDBJ databases">
        <title>Whole genome sequence of Oryza granulata.</title>
        <authorList>
            <person name="Li W."/>
        </authorList>
    </citation>
    <scope>NUCLEOTIDE SEQUENCE [LARGE SCALE GENOMIC DNA]</scope>
    <source>
        <strain evidence="6">cv. Menghai</strain>
        <tissue evidence="5">Leaf</tissue>
    </source>
</reference>
<feature type="non-terminal residue" evidence="5">
    <location>
        <position position="631"/>
    </location>
</feature>
<evidence type="ECO:0000256" key="2">
    <source>
        <dbReference type="ARBA" id="ARBA00022801"/>
    </source>
</evidence>
<evidence type="ECO:0000313" key="5">
    <source>
        <dbReference type="EMBL" id="KAF0894829.1"/>
    </source>
</evidence>
<evidence type="ECO:0000313" key="6">
    <source>
        <dbReference type="Proteomes" id="UP000479710"/>
    </source>
</evidence>
<accession>A0A6G1C3L9</accession>
<dbReference type="EMBL" id="SPHZ02000010">
    <property type="protein sequence ID" value="KAF0894829.1"/>
    <property type="molecule type" value="Genomic_DNA"/>
</dbReference>
<dbReference type="Proteomes" id="UP000479710">
    <property type="component" value="Unassembled WGS sequence"/>
</dbReference>
<keyword evidence="1" id="KW-0833">Ubl conjugation pathway</keyword>
<dbReference type="InterPro" id="IPR019734">
    <property type="entry name" value="TPR_rpt"/>
</dbReference>
<dbReference type="OrthoDB" id="602812at2759"/>
<dbReference type="SUPFAM" id="SSF48452">
    <property type="entry name" value="TPR-like"/>
    <property type="match status" value="1"/>
</dbReference>
<evidence type="ECO:0000256" key="3">
    <source>
        <dbReference type="PROSITE-ProRule" id="PRU00339"/>
    </source>
</evidence>
<dbReference type="GO" id="GO:0016787">
    <property type="term" value="F:hydrolase activity"/>
    <property type="evidence" value="ECO:0007669"/>
    <property type="project" value="UniProtKB-KW"/>
</dbReference>
<feature type="compositionally biased region" description="Polar residues" evidence="4">
    <location>
        <begin position="315"/>
        <end position="326"/>
    </location>
</feature>
<dbReference type="Gene3D" id="1.25.40.10">
    <property type="entry name" value="Tetratricopeptide repeat domain"/>
    <property type="match status" value="1"/>
</dbReference>
<dbReference type="PROSITE" id="PS50005">
    <property type="entry name" value="TPR"/>
    <property type="match status" value="1"/>
</dbReference>
<evidence type="ECO:0000256" key="1">
    <source>
        <dbReference type="ARBA" id="ARBA00022786"/>
    </source>
</evidence>
<gene>
    <name evidence="5" type="ORF">E2562_003713</name>
</gene>
<organism evidence="5 6">
    <name type="scientific">Oryza meyeriana var. granulata</name>
    <dbReference type="NCBI Taxonomy" id="110450"/>
    <lineage>
        <taxon>Eukaryota</taxon>
        <taxon>Viridiplantae</taxon>
        <taxon>Streptophyta</taxon>
        <taxon>Embryophyta</taxon>
        <taxon>Tracheophyta</taxon>
        <taxon>Spermatophyta</taxon>
        <taxon>Magnoliopsida</taxon>
        <taxon>Liliopsida</taxon>
        <taxon>Poales</taxon>
        <taxon>Poaceae</taxon>
        <taxon>BOP clade</taxon>
        <taxon>Oryzoideae</taxon>
        <taxon>Oryzeae</taxon>
        <taxon>Oryzinae</taxon>
        <taxon>Oryza</taxon>
        <taxon>Oryza meyeriana</taxon>
    </lineage>
</organism>
<keyword evidence="6" id="KW-1185">Reference proteome</keyword>
<sequence>MDWSNASDHFHRRVKAVLAGALLAEPEGGNGKTNTLFDATNLDVDCPGSPLVLHVLGHVRAALGEADAALDPLRRARDLAPGNLDIAFTLAKTYAAREQFDLAAEECKRALSLGDADLVDPELHAVFESRHLEPSKEARISIAKQPLRELLADTSSKIVVLMARDCWNGMSEEVRRSFLTVKADVEIMQLDAEVDKLKKKLVEVCTCDYREIILPAMKDYLWAKLCNDPPENVLRSKDDAEANTENRVSVQEDINASLNISTSGIVLQEDDEKGAKDNPKGGDSTVPHDNVVEELPGDNKVLQSGQKLELPPRANENTLGSSQNTPMEKENKTSSPSDYSGSIEEDANISSNGVTGTAYPNSENELKSLYATLLSLWHLRPFSDEYMKKAHLFPHFGVSGEDCMLCGLFHTFSAFSDKNDSRATYRLKCLRASLIKFFNGANVSLKEETNLAVKFTEVIFNMVHTSETATRVSKNSEKILYKTTLFSICHDHGCLSHGLFGMHKNAREITYFLNLGASELQNIETKSFAGVIKSVDKQFHCNIESNAHNDPPRFFTTAFSYPSENDSQLDVSGLLLSFAAPWDINPVYEGLHSECKYTMVSAVFRAEGQDICFARVEEKWLVYDKTLVAVK</sequence>
<protein>
    <submittedName>
        <fullName evidence="5">Uncharacterized protein</fullName>
    </submittedName>
</protein>
<keyword evidence="2" id="KW-0378">Hydrolase</keyword>
<dbReference type="InterPro" id="IPR052398">
    <property type="entry name" value="Ubiquitin_hydrolase_53/54"/>
</dbReference>
<feature type="region of interest" description="Disordered" evidence="4">
    <location>
        <begin position="261"/>
        <end position="356"/>
    </location>
</feature>
<name>A0A6G1C3L9_9ORYZ</name>
<comment type="caution">
    <text evidence="5">The sequence shown here is derived from an EMBL/GenBank/DDBJ whole genome shotgun (WGS) entry which is preliminary data.</text>
</comment>